<keyword evidence="2" id="KW-1185">Reference proteome</keyword>
<reference evidence="1" key="1">
    <citation type="submission" date="2022-02" db="EMBL/GenBank/DDBJ databases">
        <title>Plant Genome Project.</title>
        <authorList>
            <person name="Zhang R.-G."/>
        </authorList>
    </citation>
    <scope>NUCLEOTIDE SEQUENCE</scope>
    <source>
        <strain evidence="1">AT1</strain>
    </source>
</reference>
<accession>A0ACC0PMN2</accession>
<evidence type="ECO:0000313" key="1">
    <source>
        <dbReference type="EMBL" id="KAI8566730.1"/>
    </source>
</evidence>
<organism evidence="1 2">
    <name type="scientific">Rhododendron molle</name>
    <name type="common">Chinese azalea</name>
    <name type="synonym">Azalea mollis</name>
    <dbReference type="NCBI Taxonomy" id="49168"/>
    <lineage>
        <taxon>Eukaryota</taxon>
        <taxon>Viridiplantae</taxon>
        <taxon>Streptophyta</taxon>
        <taxon>Embryophyta</taxon>
        <taxon>Tracheophyta</taxon>
        <taxon>Spermatophyta</taxon>
        <taxon>Magnoliopsida</taxon>
        <taxon>eudicotyledons</taxon>
        <taxon>Gunneridae</taxon>
        <taxon>Pentapetalae</taxon>
        <taxon>asterids</taxon>
        <taxon>Ericales</taxon>
        <taxon>Ericaceae</taxon>
        <taxon>Ericoideae</taxon>
        <taxon>Rhodoreae</taxon>
        <taxon>Rhododendron</taxon>
    </lineage>
</organism>
<proteinExistence type="predicted"/>
<evidence type="ECO:0000313" key="2">
    <source>
        <dbReference type="Proteomes" id="UP001062846"/>
    </source>
</evidence>
<comment type="caution">
    <text evidence="1">The sequence shown here is derived from an EMBL/GenBank/DDBJ whole genome shotgun (WGS) entry which is preliminary data.</text>
</comment>
<dbReference type="Proteomes" id="UP001062846">
    <property type="component" value="Chromosome 2"/>
</dbReference>
<sequence length="980" mass="106813">MASSKLFVVLQALLISIILLGFQVAARELVETSRARKYSVSAVFPPHSTANPPQNPEVEALLRWKQSLRNQTIVSSWIFSQTNGNSSASSPCNWVGISCNTAGNVTGLNLSYTGLQGTLDHLDFSFFPLLLRLDLKVNQLNGTIPTNIGLLSNLMYIDLSTNSLSGTIPLSIANLTRVVELGFSQNLITGHLDPRLFSDRGSSQAKTGLLSIQRLLLTYTLLGGPLPSEMGNLEHLTLLALDNNSFYGPIPQSLGNLSKITFLNLNQNQFSGQIPKSFGNLTKLTNLNLFSNHLTGSVPEEIGNLPSLVVFHLLSNNLSGQLPPQVCQGGMLANFTAGYNNFTGPIPVSLKNCTTLFRVRLEHNQLTGNLDQYFGVYPNLNYIDLSHNNLQGNISPTWGECTNLTLLNLGGNSIVGEIPVEISQLNQLVELDLSSNKISGEIPAQVGQLSKLSSLNLSDNNIFGQIPFEIGALSDLASLDLSMNKLSGPIPYQIGDITRLIFLSLSKNHLNGSIPYQIGNLVSLQSLLDLSYNSLAGEILPQLGKLISLEGLNLSHNSLSGSIPDSFREMVSLSVIDLSFNELEGPLPDSKVFITSPPEAFSHNKNLCGDPIHGLTPCSHSASEGGGNKGNSRSVIIAISTSSGSLFLLLFLVGFITFRRNSFWRNQKEDVIRGEDISSILNLSGKIPYGDIIRATDNFDDEYCIGQGGSARVYKVNLPSGQVVAVKKLFMNEDSEIGEIMSFANEIATLTEVRHRNIVKLYGFCFHEKHTFLVCEYMERGSLADVLRGEEEAKELDWSKRANVARGVAHALSYLHHNCVPPIIHRDISSKNVLLNSEMEACVSDFGTARFLKPDASNWTAVAGTYGYIAPELSSTMAVTEKCDVFSFGVLTLEILMGSHPGEFISNLHSPLDKEHIQLSNVLDPRLPPPTIQKLKDEMDSILNLAISCLRADPHSRPTMYEVSQVLEMNAGGSGKCPDR</sequence>
<dbReference type="EMBL" id="CM046389">
    <property type="protein sequence ID" value="KAI8566730.1"/>
    <property type="molecule type" value="Genomic_DNA"/>
</dbReference>
<name>A0ACC0PMN2_RHOML</name>
<gene>
    <name evidence="1" type="ORF">RHMOL_Rhmol02G0064800</name>
</gene>
<protein>
    <submittedName>
        <fullName evidence="1">Uncharacterized protein</fullName>
    </submittedName>
</protein>